<keyword evidence="3" id="KW-1185">Reference proteome</keyword>
<proteinExistence type="predicted"/>
<dbReference type="EnsemblMetazoa" id="G2545.1">
    <property type="protein sequence ID" value="G2545.1:cds"/>
    <property type="gene ID" value="G2545"/>
</dbReference>
<sequence length="233" mass="26339">MGCLFGKPKTDIWNDEVQGFDNLAIDEKEVSGRTSQTFDIKKAANRRRRYSSENSGIWMNLDKHIYLGRDTRGTQTKVDTISQMVQTEQVWRMYDDRATQTIEDGDVSSDENESMKQESGVCEHAWLNATCEIQTTEIEIQNGKECEIQNRTESQVHNGNDLLVTGCGSSEENSTKQESNSTQTGQDTSTLQESKVIAKECNGNVMEDSQQTNENHITEQNEADIVVNENSYM</sequence>
<accession>A0A8W8KXG2</accession>
<dbReference type="AlphaFoldDB" id="A0A8W8KXG2"/>
<dbReference type="OrthoDB" id="10446387at2759"/>
<dbReference type="Proteomes" id="UP000005408">
    <property type="component" value="Unassembled WGS sequence"/>
</dbReference>
<organism evidence="2 3">
    <name type="scientific">Magallana gigas</name>
    <name type="common">Pacific oyster</name>
    <name type="synonym">Crassostrea gigas</name>
    <dbReference type="NCBI Taxonomy" id="29159"/>
    <lineage>
        <taxon>Eukaryota</taxon>
        <taxon>Metazoa</taxon>
        <taxon>Spiralia</taxon>
        <taxon>Lophotrochozoa</taxon>
        <taxon>Mollusca</taxon>
        <taxon>Bivalvia</taxon>
        <taxon>Autobranchia</taxon>
        <taxon>Pteriomorphia</taxon>
        <taxon>Ostreida</taxon>
        <taxon>Ostreoidea</taxon>
        <taxon>Ostreidae</taxon>
        <taxon>Magallana</taxon>
    </lineage>
</organism>
<name>A0A8W8KXG2_MAGGI</name>
<feature type="compositionally biased region" description="Polar residues" evidence="1">
    <location>
        <begin position="208"/>
        <end position="220"/>
    </location>
</feature>
<evidence type="ECO:0000256" key="1">
    <source>
        <dbReference type="SAM" id="MobiDB-lite"/>
    </source>
</evidence>
<feature type="region of interest" description="Disordered" evidence="1">
    <location>
        <begin position="157"/>
        <end position="192"/>
    </location>
</feature>
<feature type="compositionally biased region" description="Polar residues" evidence="1">
    <location>
        <begin position="167"/>
        <end position="192"/>
    </location>
</feature>
<evidence type="ECO:0000313" key="2">
    <source>
        <dbReference type="EnsemblMetazoa" id="G2545.1:cds"/>
    </source>
</evidence>
<reference evidence="2" key="1">
    <citation type="submission" date="2022-08" db="UniProtKB">
        <authorList>
            <consortium name="EnsemblMetazoa"/>
        </authorList>
    </citation>
    <scope>IDENTIFICATION</scope>
    <source>
        <strain evidence="2">05x7-T-G4-1.051#20</strain>
    </source>
</reference>
<evidence type="ECO:0000313" key="3">
    <source>
        <dbReference type="Proteomes" id="UP000005408"/>
    </source>
</evidence>
<protein>
    <submittedName>
        <fullName evidence="2">Uncharacterized protein</fullName>
    </submittedName>
</protein>
<feature type="region of interest" description="Disordered" evidence="1">
    <location>
        <begin position="208"/>
        <end position="233"/>
    </location>
</feature>